<gene>
    <name evidence="1" type="ORF">JCM9157_1000</name>
</gene>
<dbReference type="EMBL" id="BAUV01000005">
    <property type="protein sequence ID" value="GAE33972.1"/>
    <property type="molecule type" value="Genomic_DNA"/>
</dbReference>
<proteinExistence type="predicted"/>
<comment type="caution">
    <text evidence="1">The sequence shown here is derived from an EMBL/GenBank/DDBJ whole genome shotgun (WGS) entry which is preliminary data.</text>
</comment>
<dbReference type="OrthoDB" id="2939047at2"/>
<organism evidence="1 2">
    <name type="scientific">Halalkalibacter akibai (strain ATCC 43226 / DSM 21942 / CIP 109018 / JCM 9157 / 1139)</name>
    <name type="common">Bacillus akibai</name>
    <dbReference type="NCBI Taxonomy" id="1236973"/>
    <lineage>
        <taxon>Bacteria</taxon>
        <taxon>Bacillati</taxon>
        <taxon>Bacillota</taxon>
        <taxon>Bacilli</taxon>
        <taxon>Bacillales</taxon>
        <taxon>Bacillaceae</taxon>
        <taxon>Halalkalibacter</taxon>
    </lineage>
</organism>
<accession>W4QPZ6</accession>
<name>W4QPZ6_HALA3</name>
<sequence length="63" mass="7337">MDFADFIRKNLYLDAIPVAEADIPFIQQVLYSVYQAQTAVWTQRDLKDEVPITIVDSELIQYD</sequence>
<dbReference type="Proteomes" id="UP000018896">
    <property type="component" value="Unassembled WGS sequence"/>
</dbReference>
<keyword evidence="2" id="KW-1185">Reference proteome</keyword>
<reference evidence="1 2" key="1">
    <citation type="journal article" date="2014" name="Genome Announc.">
        <title>Draft Genome Sequences of Three Alkaliphilic Bacillus Strains, Bacillus wakoensis JCM 9140T, Bacillus akibai JCM 9157T, and Bacillus hemicellulosilyticus JCM 9152T.</title>
        <authorList>
            <person name="Yuki M."/>
            <person name="Oshima K."/>
            <person name="Suda W."/>
            <person name="Oshida Y."/>
            <person name="Kitamura K."/>
            <person name="Iida T."/>
            <person name="Hattori M."/>
            <person name="Ohkuma M."/>
        </authorList>
    </citation>
    <scope>NUCLEOTIDE SEQUENCE [LARGE SCALE GENOMIC DNA]</scope>
    <source>
        <strain evidence="1 2">JCM 9157</strain>
    </source>
</reference>
<dbReference type="AlphaFoldDB" id="W4QPZ6"/>
<protein>
    <submittedName>
        <fullName evidence="1">Uncharacterized protein</fullName>
    </submittedName>
</protein>
<dbReference type="RefSeq" id="WP_035662692.1">
    <property type="nucleotide sequence ID" value="NZ_BAUV01000005.1"/>
</dbReference>
<dbReference type="STRING" id="1236973.JCM9157_1000"/>
<evidence type="ECO:0000313" key="1">
    <source>
        <dbReference type="EMBL" id="GAE33972.1"/>
    </source>
</evidence>
<evidence type="ECO:0000313" key="2">
    <source>
        <dbReference type="Proteomes" id="UP000018896"/>
    </source>
</evidence>